<name>A0A1A8Z995_9ACTN</name>
<evidence type="ECO:0000313" key="1">
    <source>
        <dbReference type="EMBL" id="SBT40430.1"/>
    </source>
</evidence>
<keyword evidence="2" id="KW-1185">Reference proteome</keyword>
<organism evidence="1 2">
    <name type="scientific">Micromonospora narathiwatensis</name>
    <dbReference type="NCBI Taxonomy" id="299146"/>
    <lineage>
        <taxon>Bacteria</taxon>
        <taxon>Bacillati</taxon>
        <taxon>Actinomycetota</taxon>
        <taxon>Actinomycetes</taxon>
        <taxon>Micromonosporales</taxon>
        <taxon>Micromonosporaceae</taxon>
        <taxon>Micromonospora</taxon>
    </lineage>
</organism>
<protein>
    <recommendedName>
        <fullName evidence="3">IrrE N-terminal-like domain-containing protein</fullName>
    </recommendedName>
</protein>
<evidence type="ECO:0000313" key="2">
    <source>
        <dbReference type="Proteomes" id="UP000198765"/>
    </source>
</evidence>
<dbReference type="AlphaFoldDB" id="A0A1A8Z995"/>
<dbReference type="PATRIC" id="fig|299146.4.peg.985"/>
<reference evidence="1 2" key="1">
    <citation type="submission" date="2016-06" db="EMBL/GenBank/DDBJ databases">
        <authorList>
            <person name="Kjaerup R.B."/>
            <person name="Dalgaard T.S."/>
            <person name="Juul-Madsen H.R."/>
        </authorList>
    </citation>
    <scope>NUCLEOTIDE SEQUENCE [LARGE SCALE GENOMIC DNA]</scope>
    <source>
        <strain evidence="1 2">DSM 45248</strain>
    </source>
</reference>
<proteinExistence type="predicted"/>
<dbReference type="Proteomes" id="UP000198765">
    <property type="component" value="Chromosome I"/>
</dbReference>
<dbReference type="EMBL" id="LT594324">
    <property type="protein sequence ID" value="SBT40430.1"/>
    <property type="molecule type" value="Genomic_DNA"/>
</dbReference>
<accession>A0A1A8Z995</accession>
<sequence length="190" mass="21794">MLFLRWQHANERENADVTLNRLRKRCERLLAELEVPERSDIRMLCQILGERRGRPIHLVPISLPAHTVCGMFVPTGDFDAIFFEQDTSPLHQMLIIGHELGHLIAGHRTTEILDPDASRLLLPDLDPELVQRSLGRSNYAAAEEREAEMIGSLLLRRAHSGGSEQDDSPLDSRHAELYDRLRRSLEHPDW</sequence>
<evidence type="ECO:0008006" key="3">
    <source>
        <dbReference type="Google" id="ProtNLM"/>
    </source>
</evidence>
<gene>
    <name evidence="1" type="ORF">GA0070621_0960</name>
</gene>
<dbReference type="RefSeq" id="WP_167666589.1">
    <property type="nucleotide sequence ID" value="NZ_LT594324.1"/>
</dbReference>